<sequence>MANPLLEPMVEIKVLQKTYRRTQPCEPSVVTRRTVLGAVAAMLASPTFAAPLEPSVPQLSIRVDVSQGARARVHTFSFDEAEARDSFHVIELLDQLIVVGGNEGAIAWRYLEKWCRTFAKPIFRRYATSSSGSRLDSEQSNFDAFPTPNRARAGIEIISGEPIEVRRLARGRGEWIIVGLPRDRILITGDIVVNVSPGRRYRHQPMPQRAALMMCQSLPYTRILPARGRPGGRELYESMLSHIDGSRSV</sequence>
<protein>
    <submittedName>
        <fullName evidence="1">Uncharacterized protein</fullName>
    </submittedName>
</protein>
<proteinExistence type="predicted"/>
<evidence type="ECO:0000313" key="2">
    <source>
        <dbReference type="Proteomes" id="UP000190675"/>
    </source>
</evidence>
<name>A0A1M5NNX7_9BRAD</name>
<dbReference type="RefSeq" id="WP_079568040.1">
    <property type="nucleotide sequence ID" value="NZ_LT670818.1"/>
</dbReference>
<dbReference type="InterPro" id="IPR036866">
    <property type="entry name" value="RibonucZ/Hydroxyglut_hydro"/>
</dbReference>
<dbReference type="Gene3D" id="3.60.15.10">
    <property type="entry name" value="Ribonuclease Z/Hydroxyacylglutathione hydrolase-like"/>
    <property type="match status" value="1"/>
</dbReference>
<accession>A0A1M5NNX7</accession>
<reference evidence="1 2" key="1">
    <citation type="submission" date="2016-11" db="EMBL/GenBank/DDBJ databases">
        <authorList>
            <person name="Jaros S."/>
            <person name="Januszkiewicz K."/>
            <person name="Wedrychowicz H."/>
        </authorList>
    </citation>
    <scope>NUCLEOTIDE SEQUENCE [LARGE SCALE GENOMIC DNA]</scope>
    <source>
        <strain evidence="1 2">GAS242</strain>
    </source>
</reference>
<gene>
    <name evidence="1" type="ORF">SAMN05444169_4752</name>
</gene>
<evidence type="ECO:0000313" key="1">
    <source>
        <dbReference type="EMBL" id="SHG90899.1"/>
    </source>
</evidence>
<dbReference type="Proteomes" id="UP000190675">
    <property type="component" value="Chromosome I"/>
</dbReference>
<organism evidence="1 2">
    <name type="scientific">Bradyrhizobium erythrophlei</name>
    <dbReference type="NCBI Taxonomy" id="1437360"/>
    <lineage>
        <taxon>Bacteria</taxon>
        <taxon>Pseudomonadati</taxon>
        <taxon>Pseudomonadota</taxon>
        <taxon>Alphaproteobacteria</taxon>
        <taxon>Hyphomicrobiales</taxon>
        <taxon>Nitrobacteraceae</taxon>
        <taxon>Bradyrhizobium</taxon>
    </lineage>
</organism>
<dbReference type="EMBL" id="LT670818">
    <property type="protein sequence ID" value="SHG90899.1"/>
    <property type="molecule type" value="Genomic_DNA"/>
</dbReference>
<dbReference type="AlphaFoldDB" id="A0A1M5NNX7"/>